<reference evidence="1 2" key="1">
    <citation type="submission" date="2024-02" db="EMBL/GenBank/DDBJ databases">
        <title>A Gaetbulibacter species isolated from tidal flats and genomic insights of their niches.</title>
        <authorList>
            <person name="Ye Y."/>
        </authorList>
    </citation>
    <scope>NUCLEOTIDE SEQUENCE [LARGE SCALE GENOMIC DNA]</scope>
    <source>
        <strain evidence="1 2">KYW382</strain>
    </source>
</reference>
<accession>A0ABW7N1Q8</accession>
<proteinExistence type="predicted"/>
<dbReference type="Proteomes" id="UP001610100">
    <property type="component" value="Unassembled WGS sequence"/>
</dbReference>
<evidence type="ECO:0000313" key="1">
    <source>
        <dbReference type="EMBL" id="MFH6772895.1"/>
    </source>
</evidence>
<name>A0ABW7N1Q8_9FLAO</name>
<organism evidence="1 2">
    <name type="scientific">Gaetbulibacter aestuarii</name>
    <dbReference type="NCBI Taxonomy" id="1502358"/>
    <lineage>
        <taxon>Bacteria</taxon>
        <taxon>Pseudomonadati</taxon>
        <taxon>Bacteroidota</taxon>
        <taxon>Flavobacteriia</taxon>
        <taxon>Flavobacteriales</taxon>
        <taxon>Flavobacteriaceae</taxon>
        <taxon>Gaetbulibacter</taxon>
    </lineage>
</organism>
<evidence type="ECO:0000313" key="2">
    <source>
        <dbReference type="Proteomes" id="UP001610100"/>
    </source>
</evidence>
<protein>
    <submittedName>
        <fullName evidence="1">Heavy-metal-associated domain-containing protein</fullName>
    </submittedName>
</protein>
<dbReference type="RefSeq" id="WP_344742072.1">
    <property type="nucleotide sequence ID" value="NZ_BAABAY010000007.1"/>
</dbReference>
<keyword evidence="2" id="KW-1185">Reference proteome</keyword>
<comment type="caution">
    <text evidence="1">The sequence shown here is derived from an EMBL/GenBank/DDBJ whole genome shotgun (WGS) entry which is preliminary data.</text>
</comment>
<gene>
    <name evidence="1" type="ORF">V8G58_13210</name>
</gene>
<sequence>MSLLSENVIPGNYGKIFSTDAKTTSDLLKIQKIILQIEGIKDVILDETVFPREFTVHTSKLVSVESIEKKVKILGFHAIPKALLDLNAKKRDD</sequence>
<dbReference type="EMBL" id="JBAWKB010000005">
    <property type="protein sequence ID" value="MFH6772895.1"/>
    <property type="molecule type" value="Genomic_DNA"/>
</dbReference>